<feature type="compositionally biased region" description="Basic residues" evidence="3">
    <location>
        <begin position="404"/>
        <end position="416"/>
    </location>
</feature>
<gene>
    <name evidence="4" type="ORF">JYU34_013067</name>
</gene>
<accession>A0ABQ7QE66</accession>
<dbReference type="SUPFAM" id="SSF56349">
    <property type="entry name" value="DNA breaking-rejoining enzymes"/>
    <property type="match status" value="1"/>
</dbReference>
<dbReference type="Gene3D" id="1.10.150.130">
    <property type="match status" value="1"/>
</dbReference>
<feature type="compositionally biased region" description="Polar residues" evidence="3">
    <location>
        <begin position="215"/>
        <end position="228"/>
    </location>
</feature>
<organism evidence="4 5">
    <name type="scientific">Plutella xylostella</name>
    <name type="common">Diamondback moth</name>
    <name type="synonym">Plutella maculipennis</name>
    <dbReference type="NCBI Taxonomy" id="51655"/>
    <lineage>
        <taxon>Eukaryota</taxon>
        <taxon>Metazoa</taxon>
        <taxon>Ecdysozoa</taxon>
        <taxon>Arthropoda</taxon>
        <taxon>Hexapoda</taxon>
        <taxon>Insecta</taxon>
        <taxon>Pterygota</taxon>
        <taxon>Neoptera</taxon>
        <taxon>Endopterygota</taxon>
        <taxon>Lepidoptera</taxon>
        <taxon>Glossata</taxon>
        <taxon>Ditrysia</taxon>
        <taxon>Yponomeutoidea</taxon>
        <taxon>Plutellidae</taxon>
        <taxon>Plutella</taxon>
    </lineage>
</organism>
<sequence length="921" mass="101656">MGQAGRTSTTSENDRRVPHSILSQTAIDTSASHKSHSYTSFRRNVPANITNEKRKCTTAGTKLTQLSFNNVSKTQARRITTTDFQPEESEQIRVYATVSTGEYAQSSRIPTKTGLDGKNRYFPGLFPRGNSSKPQMLFKAHISQRTAGNDVPTFRPQLGAISLCLHNRMDSTAPARRGHKDTGLPGRLPLGPPRPDHPEPALGLRGPTVEPTGLANKSSEVNPETSKNPRVPGNHLESMVQHKNPTGQKDCQNKIQYKSNSILRASQLLRNSISSRPTELFELRCSEGQIEFSSHTIIQPQSARNSAKIQCTNSRQNRNEMVAQKLLPINSHTYSATVSLPDDRRLGHSLGGTAGQYQYTGPVETARKRPSLQSKRVTRSPQGNRTNANDISQQNCNATNRQQNSHRIHSKRRRNKVSGTDDLNVQLVCTTGSVQHKTDNVPYSGHLQQRSGPPISENAITGMAPAAVSAGNNIRQMGSADNGPLCIENSTRGEGLLFDRPQRRPSENARCVRPSMVISTSLGIPTTLSDATRTEPLEQCIRDISSSSSSVGTSILATGPETKSVRPTTHDLELTPSTSGCNVRPSSSEGRRDDSGSMEMWGWSDELPNWSPEQKKLLLTSWRPSTLKTYRPAWNRWCEWARTKGVAPTNPSGSDLGRFIIDLHLIHKLSYNSILLHKSVVSTMCNTHSSHLSSDSVVKHALKAVALQTPKASKSPIWDIDIVIDFISKSDTQTSSLYEASRQTATLLLLCSGRRVHDLTLLRIDADHCVTMHDSIIFWPEFGSKTDSYDYRQSGWKLLMNKDNPALDPVTWIKKVIALSAERRKHNDVKNLFISTCGAPKAASKTIVGTWVKSVLTDSGVTATPGSVRSAVASKSWINNSPLNEILTRGNWRSGNTFARYYRRQVLESQSNPISRLFDSI</sequence>
<feature type="region of interest" description="Disordered" evidence="3">
    <location>
        <begin position="349"/>
        <end position="420"/>
    </location>
</feature>
<feature type="region of interest" description="Disordered" evidence="3">
    <location>
        <begin position="551"/>
        <end position="598"/>
    </location>
</feature>
<evidence type="ECO:0000313" key="5">
    <source>
        <dbReference type="Proteomes" id="UP000823941"/>
    </source>
</evidence>
<dbReference type="Proteomes" id="UP000823941">
    <property type="component" value="Chromosome 17"/>
</dbReference>
<comment type="caution">
    <text evidence="4">The sequence shown here is derived from an EMBL/GenBank/DDBJ whole genome shotgun (WGS) entry which is preliminary data.</text>
</comment>
<evidence type="ECO:0000256" key="3">
    <source>
        <dbReference type="SAM" id="MobiDB-lite"/>
    </source>
</evidence>
<dbReference type="EMBL" id="JAHIBW010000017">
    <property type="protein sequence ID" value="KAG7303049.1"/>
    <property type="molecule type" value="Genomic_DNA"/>
</dbReference>
<feature type="region of interest" description="Disordered" evidence="3">
    <location>
        <begin position="172"/>
        <end position="251"/>
    </location>
</feature>
<feature type="compositionally biased region" description="Polar residues" evidence="3">
    <location>
        <begin position="371"/>
        <end position="403"/>
    </location>
</feature>
<dbReference type="InterPro" id="IPR011010">
    <property type="entry name" value="DNA_brk_join_enz"/>
</dbReference>
<dbReference type="SUPFAM" id="SSF47823">
    <property type="entry name" value="lambda integrase-like, N-terminal domain"/>
    <property type="match status" value="1"/>
</dbReference>
<proteinExistence type="predicted"/>
<dbReference type="InterPro" id="IPR013762">
    <property type="entry name" value="Integrase-like_cat_sf"/>
</dbReference>
<keyword evidence="2" id="KW-0233">DNA recombination</keyword>
<dbReference type="InterPro" id="IPR010998">
    <property type="entry name" value="Integrase_recombinase_N"/>
</dbReference>
<dbReference type="Gene3D" id="1.10.443.10">
    <property type="entry name" value="Intergrase catalytic core"/>
    <property type="match status" value="1"/>
</dbReference>
<reference evidence="4 5" key="1">
    <citation type="submission" date="2021-06" db="EMBL/GenBank/DDBJ databases">
        <title>A haploid diamondback moth (Plutella xylostella L.) genome assembly resolves 31 chromosomes and identifies a diamide resistance mutation.</title>
        <authorList>
            <person name="Ward C.M."/>
            <person name="Perry K.D."/>
            <person name="Baker G."/>
            <person name="Powis K."/>
            <person name="Heckel D.G."/>
            <person name="Baxter S.W."/>
        </authorList>
    </citation>
    <scope>NUCLEOTIDE SEQUENCE [LARGE SCALE GENOMIC DNA]</scope>
    <source>
        <strain evidence="4 5">LV</strain>
        <tissue evidence="4">Single pupa</tissue>
    </source>
</reference>
<feature type="compositionally biased region" description="Polar residues" evidence="3">
    <location>
        <begin position="575"/>
        <end position="585"/>
    </location>
</feature>
<dbReference type="PANTHER" id="PTHR35617:SF3">
    <property type="entry name" value="CORE-BINDING (CB) DOMAIN-CONTAINING PROTEIN"/>
    <property type="match status" value="1"/>
</dbReference>
<dbReference type="PANTHER" id="PTHR35617">
    <property type="entry name" value="PHAGE_INTEGRASE DOMAIN-CONTAINING PROTEIN"/>
    <property type="match status" value="1"/>
</dbReference>
<evidence type="ECO:0000256" key="1">
    <source>
        <dbReference type="ARBA" id="ARBA00023125"/>
    </source>
</evidence>
<feature type="compositionally biased region" description="Polar residues" evidence="3">
    <location>
        <begin position="241"/>
        <end position="251"/>
    </location>
</feature>
<keyword evidence="1" id="KW-0238">DNA-binding</keyword>
<evidence type="ECO:0000313" key="4">
    <source>
        <dbReference type="EMBL" id="KAG7303049.1"/>
    </source>
</evidence>
<name>A0ABQ7QE66_PLUXY</name>
<protein>
    <recommendedName>
        <fullName evidence="6">Tyr recombinase domain-containing protein</fullName>
    </recommendedName>
</protein>
<keyword evidence="5" id="KW-1185">Reference proteome</keyword>
<evidence type="ECO:0008006" key="6">
    <source>
        <dbReference type="Google" id="ProtNLM"/>
    </source>
</evidence>
<evidence type="ECO:0000256" key="2">
    <source>
        <dbReference type="ARBA" id="ARBA00023172"/>
    </source>
</evidence>